<protein>
    <submittedName>
        <fullName evidence="2">Uncharacterized protein</fullName>
    </submittedName>
</protein>
<reference evidence="2 3" key="1">
    <citation type="submission" date="2020-08" db="EMBL/GenBank/DDBJ databases">
        <title>Sequencing the genomes of 1000 actinobacteria strains.</title>
        <authorList>
            <person name="Klenk H.-P."/>
        </authorList>
    </citation>
    <scope>NUCLEOTIDE SEQUENCE [LARGE SCALE GENOMIC DNA]</scope>
    <source>
        <strain evidence="2 3">DSM 46887</strain>
    </source>
</reference>
<evidence type="ECO:0000313" key="3">
    <source>
        <dbReference type="Proteomes" id="UP000540685"/>
    </source>
</evidence>
<evidence type="ECO:0000256" key="1">
    <source>
        <dbReference type="SAM" id="MobiDB-lite"/>
    </source>
</evidence>
<accession>A0A7W9MI75</accession>
<organism evidence="2 3">
    <name type="scientific">Streptosporangium becharense</name>
    <dbReference type="NCBI Taxonomy" id="1816182"/>
    <lineage>
        <taxon>Bacteria</taxon>
        <taxon>Bacillati</taxon>
        <taxon>Actinomycetota</taxon>
        <taxon>Actinomycetes</taxon>
        <taxon>Streptosporangiales</taxon>
        <taxon>Streptosporangiaceae</taxon>
        <taxon>Streptosporangium</taxon>
    </lineage>
</organism>
<dbReference type="AlphaFoldDB" id="A0A7W9MI75"/>
<sequence>MEICVRREPPIRVEDQRCDDLEHGHIWYYIPHLRRAPAVGERAGGGSSGMPGGRRVRVRPAGGRGTAVFLPDGGDRFEICVRRGDRVRVPDGRCEKNERGVRWYYIRLSRVAPAVGRKAERGSFFTPGQPMHRAVKKGGTGETATVDHAEEQAAMEDAEEPANTADDDSTVDDTDQHDSSDSPGSSGSSGSSGTGGRPRCGVGCSSGPGKSRRR</sequence>
<evidence type="ECO:0000313" key="2">
    <source>
        <dbReference type="EMBL" id="MBB5821321.1"/>
    </source>
</evidence>
<proteinExistence type="predicted"/>
<feature type="region of interest" description="Disordered" evidence="1">
    <location>
        <begin position="122"/>
        <end position="214"/>
    </location>
</feature>
<keyword evidence="3" id="KW-1185">Reference proteome</keyword>
<dbReference type="RefSeq" id="WP_184545974.1">
    <property type="nucleotide sequence ID" value="NZ_JACHMP010000001.1"/>
</dbReference>
<comment type="caution">
    <text evidence="2">The sequence shown here is derived from an EMBL/GenBank/DDBJ whole genome shotgun (WGS) entry which is preliminary data.</text>
</comment>
<dbReference type="EMBL" id="JACHMP010000001">
    <property type="protein sequence ID" value="MBB5821321.1"/>
    <property type="molecule type" value="Genomic_DNA"/>
</dbReference>
<name>A0A7W9MI75_9ACTN</name>
<gene>
    <name evidence="2" type="ORF">F4562_004383</name>
</gene>
<feature type="region of interest" description="Disordered" evidence="1">
    <location>
        <begin position="40"/>
        <end position="59"/>
    </location>
</feature>
<dbReference type="Proteomes" id="UP000540685">
    <property type="component" value="Unassembled WGS sequence"/>
</dbReference>
<feature type="compositionally biased region" description="Acidic residues" evidence="1">
    <location>
        <begin position="153"/>
        <end position="173"/>
    </location>
</feature>
<feature type="compositionally biased region" description="Gly residues" evidence="1">
    <location>
        <begin position="42"/>
        <end position="52"/>
    </location>
</feature>